<evidence type="ECO:0000256" key="1">
    <source>
        <dbReference type="ARBA" id="ARBA00004141"/>
    </source>
</evidence>
<dbReference type="EMBL" id="QXDJ01000002">
    <property type="protein sequence ID" value="RII34793.1"/>
    <property type="molecule type" value="Genomic_DNA"/>
</dbReference>
<feature type="transmembrane region" description="Helical" evidence="5">
    <location>
        <begin position="209"/>
        <end position="233"/>
    </location>
</feature>
<sequence>MDIITNNVLFGLVISLAAFEIGIFINRYTRVPILNPLLIAIVIVIGILLAFHIDFNTYNKGGQFINMFLGPSTVVLAVPLYRQLDLLKKNAKAILSGIFIGSVVGIFSIIGISHLIGLDASIIKSLVPKSVTTPIGISISNQLGGLVPITVLAIIFTGIIGAVFGPTICKIFKIKDKVAVGVSIGTAAHAVGTSKALELGEVEGAMSSLSIGIAGIMTVIIAPAAYNLAVFIYHTFIMYK</sequence>
<gene>
    <name evidence="6" type="ORF">D2A34_06170</name>
</gene>
<evidence type="ECO:0000313" key="7">
    <source>
        <dbReference type="Proteomes" id="UP000265930"/>
    </source>
</evidence>
<evidence type="ECO:0000256" key="3">
    <source>
        <dbReference type="ARBA" id="ARBA00022989"/>
    </source>
</evidence>
<proteinExistence type="predicted"/>
<dbReference type="Proteomes" id="UP000265930">
    <property type="component" value="Unassembled WGS sequence"/>
</dbReference>
<feature type="transmembrane region" description="Helical" evidence="5">
    <location>
        <begin position="178"/>
        <end position="197"/>
    </location>
</feature>
<name>A0A399IP28_9CLOT</name>
<comment type="caution">
    <text evidence="6">The sequence shown here is derived from an EMBL/GenBank/DDBJ whole genome shotgun (WGS) entry which is preliminary data.</text>
</comment>
<dbReference type="InterPro" id="IPR007300">
    <property type="entry name" value="CidB/LrgB"/>
</dbReference>
<keyword evidence="3 5" id="KW-1133">Transmembrane helix</keyword>
<accession>A0A399IP28</accession>
<keyword evidence="4 5" id="KW-0472">Membrane</keyword>
<feature type="transmembrane region" description="Helical" evidence="5">
    <location>
        <begin position="61"/>
        <end position="81"/>
    </location>
</feature>
<evidence type="ECO:0000256" key="5">
    <source>
        <dbReference type="SAM" id="Phobius"/>
    </source>
</evidence>
<dbReference type="RefSeq" id="WP_119366049.1">
    <property type="nucleotide sequence ID" value="NZ_QXDJ01000002.1"/>
</dbReference>
<feature type="transmembrane region" description="Helical" evidence="5">
    <location>
        <begin position="6"/>
        <end position="25"/>
    </location>
</feature>
<reference evidence="6 7" key="1">
    <citation type="submission" date="2018-08" db="EMBL/GenBank/DDBJ databases">
        <title>Genome of Clostridium chromiireducens C1, DSM12136.</title>
        <authorList>
            <person name="Xing M."/>
            <person name="Wei Y."/>
            <person name="Ang E.L."/>
            <person name="Zhao H."/>
            <person name="Zhang Y."/>
        </authorList>
    </citation>
    <scope>NUCLEOTIDE SEQUENCE [LARGE SCALE GENOMIC DNA]</scope>
    <source>
        <strain evidence="6 7">C1</strain>
    </source>
</reference>
<dbReference type="Pfam" id="PF04172">
    <property type="entry name" value="LrgB"/>
    <property type="match status" value="1"/>
</dbReference>
<dbReference type="AlphaFoldDB" id="A0A399IP28"/>
<organism evidence="6 7">
    <name type="scientific">Clostridium chromiireducens</name>
    <dbReference type="NCBI Taxonomy" id="225345"/>
    <lineage>
        <taxon>Bacteria</taxon>
        <taxon>Bacillati</taxon>
        <taxon>Bacillota</taxon>
        <taxon>Clostridia</taxon>
        <taxon>Eubacteriales</taxon>
        <taxon>Clostridiaceae</taxon>
        <taxon>Clostridium</taxon>
    </lineage>
</organism>
<dbReference type="PANTHER" id="PTHR30249:SF0">
    <property type="entry name" value="PLASTIDAL GLYCOLATE_GLYCERATE TRANSLOCATOR 1, CHLOROPLASTIC"/>
    <property type="match status" value="1"/>
</dbReference>
<dbReference type="PANTHER" id="PTHR30249">
    <property type="entry name" value="PUTATIVE SEROTONIN TRANSPORTER"/>
    <property type="match status" value="1"/>
</dbReference>
<feature type="transmembrane region" description="Helical" evidence="5">
    <location>
        <begin position="93"/>
        <end position="116"/>
    </location>
</feature>
<evidence type="ECO:0000256" key="2">
    <source>
        <dbReference type="ARBA" id="ARBA00022692"/>
    </source>
</evidence>
<dbReference type="GO" id="GO:0016020">
    <property type="term" value="C:membrane"/>
    <property type="evidence" value="ECO:0007669"/>
    <property type="project" value="UniProtKB-SubCell"/>
</dbReference>
<feature type="transmembrane region" description="Helical" evidence="5">
    <location>
        <begin position="37"/>
        <end position="55"/>
    </location>
</feature>
<keyword evidence="2 5" id="KW-0812">Transmembrane</keyword>
<evidence type="ECO:0000256" key="4">
    <source>
        <dbReference type="ARBA" id="ARBA00023136"/>
    </source>
</evidence>
<feature type="transmembrane region" description="Helical" evidence="5">
    <location>
        <begin position="146"/>
        <end position="166"/>
    </location>
</feature>
<evidence type="ECO:0000313" key="6">
    <source>
        <dbReference type="EMBL" id="RII34793.1"/>
    </source>
</evidence>
<comment type="subcellular location">
    <subcellularLocation>
        <location evidence="1">Membrane</location>
        <topology evidence="1">Multi-pass membrane protein</topology>
    </subcellularLocation>
</comment>
<protein>
    <submittedName>
        <fullName evidence="6">LrgB family protein</fullName>
    </submittedName>
</protein>